<organism evidence="1 2">
    <name type="scientific">Steinernema glaseri</name>
    <dbReference type="NCBI Taxonomy" id="37863"/>
    <lineage>
        <taxon>Eukaryota</taxon>
        <taxon>Metazoa</taxon>
        <taxon>Ecdysozoa</taxon>
        <taxon>Nematoda</taxon>
        <taxon>Chromadorea</taxon>
        <taxon>Rhabditida</taxon>
        <taxon>Tylenchina</taxon>
        <taxon>Panagrolaimomorpha</taxon>
        <taxon>Strongyloidoidea</taxon>
        <taxon>Steinernematidae</taxon>
        <taxon>Steinernema</taxon>
    </lineage>
</organism>
<accession>A0A1I7ZTU0</accession>
<protein>
    <submittedName>
        <fullName evidence="2">F-box domain-containing protein</fullName>
    </submittedName>
</protein>
<dbReference type="WBParaSite" id="L893_g29480.t1">
    <property type="protein sequence ID" value="L893_g29480.t1"/>
    <property type="gene ID" value="L893_g29480"/>
</dbReference>
<keyword evidence="1" id="KW-1185">Reference proteome</keyword>
<reference evidence="2" key="1">
    <citation type="submission" date="2016-11" db="UniProtKB">
        <authorList>
            <consortium name="WormBaseParasite"/>
        </authorList>
    </citation>
    <scope>IDENTIFICATION</scope>
</reference>
<evidence type="ECO:0000313" key="2">
    <source>
        <dbReference type="WBParaSite" id="L893_g29480.t1"/>
    </source>
</evidence>
<sequence length="289" mass="32414">MDRLPLYFIEEVVSYLSDVDARSCSALTSYWGSRAATHSRLVRIRLSFVIPEGPYAGDSVYCSLNYRPFDFSAFEGKFTVYEVVATKTESIRSIGRNYAILDAEGIQKLAKILERSVRATSVVFDGRVPDSPQLQRILFSVASVNSITCLTGASAPVALIERSIAKGTLEILKLNNVATGNVDLLKALTQLSALIRLKEVCLNVARNHEENPMVFLKAVMNGWMENPLQEGRLRIYHSRGLDTKDALEKLGLKKENDKIEYEGRLLHVKEIVSRKFYFMVKLDMGNAKP</sequence>
<dbReference type="Proteomes" id="UP000095287">
    <property type="component" value="Unplaced"/>
</dbReference>
<dbReference type="AlphaFoldDB" id="A0A1I7ZTU0"/>
<proteinExistence type="predicted"/>
<name>A0A1I7ZTU0_9BILA</name>
<evidence type="ECO:0000313" key="1">
    <source>
        <dbReference type="Proteomes" id="UP000095287"/>
    </source>
</evidence>